<dbReference type="Gene3D" id="3.40.50.150">
    <property type="entry name" value="Vaccinia Virus protein VP39"/>
    <property type="match status" value="1"/>
</dbReference>
<protein>
    <recommendedName>
        <fullName evidence="2 6">Histone-lysine N-methyltransferase, H3 lysine-79 specific</fullName>
        <ecNumber evidence="1 6">2.1.1.360</ecNumber>
    </recommendedName>
    <alternativeName>
        <fullName evidence="4 6">Histone H3-K79 methyltransferase</fullName>
    </alternativeName>
</protein>
<dbReference type="OrthoDB" id="66144at2759"/>
<dbReference type="SUPFAM" id="SSF53335">
    <property type="entry name" value="S-adenosyl-L-methionine-dependent methyltransferases"/>
    <property type="match status" value="1"/>
</dbReference>
<dbReference type="VEuPathDB" id="TriTrypDB:ADEAN_000277600"/>
<proteinExistence type="inferred from homology"/>
<dbReference type="GO" id="GO:0140956">
    <property type="term" value="F:histone H3K79 trimethyltransferase activity"/>
    <property type="evidence" value="ECO:0007669"/>
    <property type="project" value="UniProtKB-EC"/>
</dbReference>
<comment type="catalytic activity">
    <reaction evidence="5 6">
        <text>L-lysyl(79)-[histone H3] + 3 S-adenosyl-L-methionine = N(6),N(6),N(6)-trimethyl-L-lysyl(79)-[histone H3] + 3 S-adenosyl-L-homocysteine + 3 H(+)</text>
        <dbReference type="Rhea" id="RHEA:60328"/>
        <dbReference type="Rhea" id="RHEA-COMP:15549"/>
        <dbReference type="Rhea" id="RHEA-COMP:15552"/>
        <dbReference type="ChEBI" id="CHEBI:15378"/>
        <dbReference type="ChEBI" id="CHEBI:29969"/>
        <dbReference type="ChEBI" id="CHEBI:57856"/>
        <dbReference type="ChEBI" id="CHEBI:59789"/>
        <dbReference type="ChEBI" id="CHEBI:61961"/>
        <dbReference type="EC" id="2.1.1.360"/>
    </reaction>
</comment>
<dbReference type="GO" id="GO:0000077">
    <property type="term" value="P:DNA damage checkpoint signaling"/>
    <property type="evidence" value="ECO:0007669"/>
    <property type="project" value="TreeGrafter"/>
</dbReference>
<evidence type="ECO:0000259" key="7">
    <source>
        <dbReference type="PROSITE" id="PS51569"/>
    </source>
</evidence>
<evidence type="ECO:0000256" key="2">
    <source>
        <dbReference type="ARBA" id="ARBA00020987"/>
    </source>
</evidence>
<reference evidence="8 9" key="1">
    <citation type="submission" date="2020-08" db="EMBL/GenBank/DDBJ databases">
        <authorList>
            <person name="Newling K."/>
            <person name="Davey J."/>
            <person name="Forrester S."/>
        </authorList>
    </citation>
    <scope>NUCLEOTIDE SEQUENCE [LARGE SCALE GENOMIC DNA]</scope>
    <source>
        <strain evidence="9">Crithidia deanei Carvalho (ATCC PRA-265)</strain>
    </source>
</reference>
<dbReference type="PROSITE" id="PS51569">
    <property type="entry name" value="DOT1"/>
    <property type="match status" value="1"/>
</dbReference>
<comment type="similarity">
    <text evidence="6">Belongs to the class I-like SAM-binding methyltransferase superfamily. DOT1 family.</text>
</comment>
<evidence type="ECO:0000256" key="6">
    <source>
        <dbReference type="RuleBase" id="RU271113"/>
    </source>
</evidence>
<dbReference type="PANTHER" id="PTHR21451">
    <property type="entry name" value="HISTONE H3 METHYLTRANSFERASE"/>
    <property type="match status" value="1"/>
</dbReference>
<dbReference type="EMBL" id="LR877148">
    <property type="protein sequence ID" value="CAD2215321.1"/>
    <property type="molecule type" value="Genomic_DNA"/>
</dbReference>
<sequence>MDSDSVFYDFGCGNGSVLFQTAFMTGAKCVGFEINPINVKVAKEVWKVLRPKLEKIGGRSLDVTIECVDFCQYLKKNESFFQSPCVIWAANLLLPRPVNHYLSEQFRRCAVGTQILCFEDFYPHGRSLARLRDPEAFELFEMRDYVWPPLSVEWCTLEGTRFIGTNESEKERTGRHQR</sequence>
<evidence type="ECO:0000256" key="1">
    <source>
        <dbReference type="ARBA" id="ARBA00012190"/>
    </source>
</evidence>
<dbReference type="AlphaFoldDB" id="A0A7G2C8F7"/>
<dbReference type="GO" id="GO:0006281">
    <property type="term" value="P:DNA repair"/>
    <property type="evidence" value="ECO:0007669"/>
    <property type="project" value="TreeGrafter"/>
</dbReference>
<keyword evidence="6" id="KW-0489">Methyltransferase</keyword>
<dbReference type="GO" id="GO:0005634">
    <property type="term" value="C:nucleus"/>
    <property type="evidence" value="ECO:0007669"/>
    <property type="project" value="UniProtKB-SubCell"/>
</dbReference>
<accession>A0A7G2C8F7</accession>
<dbReference type="InterPro" id="IPR029063">
    <property type="entry name" value="SAM-dependent_MTases_sf"/>
</dbReference>
<organism evidence="8 9">
    <name type="scientific">Angomonas deanei</name>
    <dbReference type="NCBI Taxonomy" id="59799"/>
    <lineage>
        <taxon>Eukaryota</taxon>
        <taxon>Discoba</taxon>
        <taxon>Euglenozoa</taxon>
        <taxon>Kinetoplastea</taxon>
        <taxon>Metakinetoplastina</taxon>
        <taxon>Trypanosomatida</taxon>
        <taxon>Trypanosomatidae</taxon>
        <taxon>Strigomonadinae</taxon>
        <taxon>Angomonas</taxon>
    </lineage>
</organism>
<evidence type="ECO:0000256" key="4">
    <source>
        <dbReference type="ARBA" id="ARBA00029821"/>
    </source>
</evidence>
<evidence type="ECO:0000256" key="3">
    <source>
        <dbReference type="ARBA" id="ARBA00022853"/>
    </source>
</evidence>
<feature type="domain" description="DOT1" evidence="7">
    <location>
        <begin position="1"/>
        <end position="178"/>
    </location>
</feature>
<comment type="subcellular location">
    <subcellularLocation>
        <location evidence="6">Nucleus</location>
    </subcellularLocation>
</comment>
<name>A0A7G2C8F7_9TRYP</name>
<keyword evidence="6" id="KW-0539">Nucleus</keyword>
<keyword evidence="9" id="KW-1185">Reference proteome</keyword>
<dbReference type="Proteomes" id="UP000515908">
    <property type="component" value="Chromosome 04"/>
</dbReference>
<keyword evidence="3 6" id="KW-0156">Chromatin regulator</keyword>
<evidence type="ECO:0000256" key="5">
    <source>
        <dbReference type="ARBA" id="ARBA00047770"/>
    </source>
</evidence>
<dbReference type="EC" id="2.1.1.360" evidence="1 6"/>
<comment type="function">
    <text evidence="6">Histone methyltransferase that specifically trimethylates histone H3 to form H3K79me3. This methylation is required for telomere silencing and for the pachytene checkpoint during the meiotic cell cycle by allowing the recruitment of RAD9 to double strand breaks. Nucleosomes are preferred as substrate compared to free histone.</text>
</comment>
<comment type="miscellaneous">
    <text evidence="6">In contrast to other lysine histone methyltransferases, it does not contain a SET domain, suggesting the existence of another mechanism for methylation of lysine residues of histones.</text>
</comment>
<gene>
    <name evidence="8" type="ORF">ADEAN_000277600</name>
</gene>
<dbReference type="GO" id="GO:0032259">
    <property type="term" value="P:methylation"/>
    <property type="evidence" value="ECO:0007669"/>
    <property type="project" value="UniProtKB-KW"/>
</dbReference>
<dbReference type="InterPro" id="IPR025789">
    <property type="entry name" value="DOT1_dom"/>
</dbReference>
<keyword evidence="6" id="KW-0808">Transferase</keyword>
<keyword evidence="6" id="KW-0949">S-adenosyl-L-methionine</keyword>
<dbReference type="InterPro" id="IPR030445">
    <property type="entry name" value="H3-K79_meTrfase"/>
</dbReference>
<evidence type="ECO:0000313" key="8">
    <source>
        <dbReference type="EMBL" id="CAD2215321.1"/>
    </source>
</evidence>
<evidence type="ECO:0000313" key="9">
    <source>
        <dbReference type="Proteomes" id="UP000515908"/>
    </source>
</evidence>
<dbReference type="Pfam" id="PF08123">
    <property type="entry name" value="DOT1"/>
    <property type="match status" value="1"/>
</dbReference>
<dbReference type="PANTHER" id="PTHR21451:SF23">
    <property type="entry name" value="HISTONE-LYSINE N-METHYLTRANSFERASE, H3 LYSINE-79 SPECIFIC"/>
    <property type="match status" value="1"/>
</dbReference>